<proteinExistence type="predicted"/>
<accession>A0A074LGN4</accession>
<protein>
    <submittedName>
        <fullName evidence="1">Uncharacterized protein</fullName>
    </submittedName>
</protein>
<evidence type="ECO:0000313" key="2">
    <source>
        <dbReference type="Proteomes" id="UP000027821"/>
    </source>
</evidence>
<dbReference type="EMBL" id="JMIH01000023">
    <property type="protein sequence ID" value="KEO72952.1"/>
    <property type="molecule type" value="Genomic_DNA"/>
</dbReference>
<dbReference type="OrthoDB" id="980500at2"/>
<gene>
    <name evidence="1" type="ORF">EL17_15145</name>
</gene>
<organism evidence="1 2">
    <name type="scientific">Anditalea andensis</name>
    <dbReference type="NCBI Taxonomy" id="1048983"/>
    <lineage>
        <taxon>Bacteria</taxon>
        <taxon>Pseudomonadati</taxon>
        <taxon>Bacteroidota</taxon>
        <taxon>Cytophagia</taxon>
        <taxon>Cytophagales</taxon>
        <taxon>Cytophagaceae</taxon>
        <taxon>Anditalea</taxon>
    </lineage>
</organism>
<sequence>MVLNFLTDALFIEALSDDPFETIAHYMMNQSYVDIRKEMLEMLQSASSHKKAGWIRKDPGCCLWQYHQFAGLVMASYRIFERKLWNDTALSCQIMQSDDAASSERNQLFQGVELHHLSKKEFVNPYRVFKKAFSTVSLEYWFDFIHHCIMNSLTWKYEPEWHDVQAQVHCTIYTFKILDAAFLINGRLKNLSVIGLDNE</sequence>
<dbReference type="STRING" id="1048983.EL17_15145"/>
<dbReference type="Proteomes" id="UP000027821">
    <property type="component" value="Unassembled WGS sequence"/>
</dbReference>
<name>A0A074LGN4_9BACT</name>
<keyword evidence="2" id="KW-1185">Reference proteome</keyword>
<evidence type="ECO:0000313" key="1">
    <source>
        <dbReference type="EMBL" id="KEO72952.1"/>
    </source>
</evidence>
<dbReference type="RefSeq" id="WP_035076093.1">
    <property type="nucleotide sequence ID" value="NZ_JMIH01000023.1"/>
</dbReference>
<dbReference type="AlphaFoldDB" id="A0A074LGN4"/>
<comment type="caution">
    <text evidence="1">The sequence shown here is derived from an EMBL/GenBank/DDBJ whole genome shotgun (WGS) entry which is preliminary data.</text>
</comment>
<reference evidence="1 2" key="1">
    <citation type="submission" date="2014-04" db="EMBL/GenBank/DDBJ databases">
        <title>Characterization and application of a salt tolerant electro-active bacterium.</title>
        <authorList>
            <person name="Yang L."/>
            <person name="Wei S."/>
            <person name="Tay Q.X.M."/>
        </authorList>
    </citation>
    <scope>NUCLEOTIDE SEQUENCE [LARGE SCALE GENOMIC DNA]</scope>
    <source>
        <strain evidence="1 2">LY1</strain>
    </source>
</reference>